<name>A0A182VP32_ANOME</name>
<feature type="transmembrane region" description="Helical" evidence="1">
    <location>
        <begin position="84"/>
        <end position="105"/>
    </location>
</feature>
<keyword evidence="1" id="KW-1133">Transmembrane helix</keyword>
<keyword evidence="1" id="KW-0472">Membrane</keyword>
<sequence>MVVVGFGKLDHQIQHTVGHKIGIALATLDPSVRGVTHHLPAQDSERSHPATTSTTNTITGLHVHVRRLLPNPWTNRTEIRKTMLLLMMVMMMVMMILAPLLLAFLPPFVRLAPLAVVASAVMELQASVGGSSPWPMAANGAAPCHETPWALGSVLLSRAAGAVAGGSRGGQGCGAVVAVAEDRFFTLNLKLNDSARGVGNM</sequence>
<evidence type="ECO:0000313" key="2">
    <source>
        <dbReference type="EnsemblMetazoa" id="AMEM018242-PA"/>
    </source>
</evidence>
<dbReference type="Proteomes" id="UP000075903">
    <property type="component" value="Unassembled WGS sequence"/>
</dbReference>
<organism evidence="2 3">
    <name type="scientific">Anopheles merus</name>
    <name type="common">Mosquito</name>
    <dbReference type="NCBI Taxonomy" id="30066"/>
    <lineage>
        <taxon>Eukaryota</taxon>
        <taxon>Metazoa</taxon>
        <taxon>Ecdysozoa</taxon>
        <taxon>Arthropoda</taxon>
        <taxon>Hexapoda</taxon>
        <taxon>Insecta</taxon>
        <taxon>Pterygota</taxon>
        <taxon>Neoptera</taxon>
        <taxon>Endopterygota</taxon>
        <taxon>Diptera</taxon>
        <taxon>Nematocera</taxon>
        <taxon>Culicoidea</taxon>
        <taxon>Culicidae</taxon>
        <taxon>Anophelinae</taxon>
        <taxon>Anopheles</taxon>
    </lineage>
</organism>
<evidence type="ECO:0000256" key="1">
    <source>
        <dbReference type="SAM" id="Phobius"/>
    </source>
</evidence>
<keyword evidence="1" id="KW-0812">Transmembrane</keyword>
<dbReference type="EnsemblMetazoa" id="AMEM018242-RA">
    <property type="protein sequence ID" value="AMEM018242-PA"/>
    <property type="gene ID" value="AMEM018242"/>
</dbReference>
<dbReference type="AlphaFoldDB" id="A0A182VP32"/>
<keyword evidence="3" id="KW-1185">Reference proteome</keyword>
<protein>
    <submittedName>
        <fullName evidence="2">Uncharacterized protein</fullName>
    </submittedName>
</protein>
<proteinExistence type="predicted"/>
<reference evidence="2" key="1">
    <citation type="submission" date="2020-05" db="UniProtKB">
        <authorList>
            <consortium name="EnsemblMetazoa"/>
        </authorList>
    </citation>
    <scope>IDENTIFICATION</scope>
    <source>
        <strain evidence="2">MAF</strain>
    </source>
</reference>
<dbReference type="VEuPathDB" id="VectorBase:AMEM018242"/>
<evidence type="ECO:0000313" key="3">
    <source>
        <dbReference type="Proteomes" id="UP000075903"/>
    </source>
</evidence>
<accession>A0A182VP32</accession>